<accession>A0A2A2LRG6</accession>
<keyword evidence="3" id="KW-1185">Reference proteome</keyword>
<evidence type="ECO:0000256" key="1">
    <source>
        <dbReference type="SAM" id="MobiDB-lite"/>
    </source>
</evidence>
<feature type="region of interest" description="Disordered" evidence="1">
    <location>
        <begin position="1"/>
        <end position="49"/>
    </location>
</feature>
<evidence type="ECO:0000313" key="3">
    <source>
        <dbReference type="Proteomes" id="UP000218231"/>
    </source>
</evidence>
<dbReference type="AlphaFoldDB" id="A0A2A2LRG6"/>
<dbReference type="EMBL" id="LIAE01006490">
    <property type="protein sequence ID" value="PAV88824.1"/>
    <property type="molecule type" value="Genomic_DNA"/>
</dbReference>
<reference evidence="2 3" key="1">
    <citation type="journal article" date="2017" name="Curr. Biol.">
        <title>Genome architecture and evolution of a unichromosomal asexual nematode.</title>
        <authorList>
            <person name="Fradin H."/>
            <person name="Zegar C."/>
            <person name="Gutwein M."/>
            <person name="Lucas J."/>
            <person name="Kovtun M."/>
            <person name="Corcoran D."/>
            <person name="Baugh L.R."/>
            <person name="Kiontke K."/>
            <person name="Gunsalus K."/>
            <person name="Fitch D.H."/>
            <person name="Piano F."/>
        </authorList>
    </citation>
    <scope>NUCLEOTIDE SEQUENCE [LARGE SCALE GENOMIC DNA]</scope>
    <source>
        <strain evidence="2">PF1309</strain>
    </source>
</reference>
<protein>
    <submittedName>
        <fullName evidence="2">Uncharacterized protein</fullName>
    </submittedName>
</protein>
<evidence type="ECO:0000313" key="2">
    <source>
        <dbReference type="EMBL" id="PAV88824.1"/>
    </source>
</evidence>
<feature type="region of interest" description="Disordered" evidence="1">
    <location>
        <begin position="163"/>
        <end position="198"/>
    </location>
</feature>
<dbReference type="Proteomes" id="UP000218231">
    <property type="component" value="Unassembled WGS sequence"/>
</dbReference>
<proteinExistence type="predicted"/>
<feature type="compositionally biased region" description="Polar residues" evidence="1">
    <location>
        <begin position="1"/>
        <end position="33"/>
    </location>
</feature>
<comment type="caution">
    <text evidence="2">The sequence shown here is derived from an EMBL/GenBank/DDBJ whole genome shotgun (WGS) entry which is preliminary data.</text>
</comment>
<name>A0A2A2LRG6_9BILA</name>
<organism evidence="2 3">
    <name type="scientific">Diploscapter pachys</name>
    <dbReference type="NCBI Taxonomy" id="2018661"/>
    <lineage>
        <taxon>Eukaryota</taxon>
        <taxon>Metazoa</taxon>
        <taxon>Ecdysozoa</taxon>
        <taxon>Nematoda</taxon>
        <taxon>Chromadorea</taxon>
        <taxon>Rhabditida</taxon>
        <taxon>Rhabditina</taxon>
        <taxon>Rhabditomorpha</taxon>
        <taxon>Rhabditoidea</taxon>
        <taxon>Rhabditidae</taxon>
        <taxon>Diploscapter</taxon>
    </lineage>
</organism>
<gene>
    <name evidence="2" type="ORF">WR25_06280</name>
</gene>
<sequence length="234" mass="26411">MQILTSVRNVEQSGTQGASLEQVRQQGATQSGRTGRDQRRYMGYGRGRRANANGRTVELVLRDMRNTRRSGKSRSENRQAVRALVTGFLRSTGNMKSRYEPEWTDAKISDIVKKAKKKTTLMAELAEHGADGRTCEQMLKEMRAQRQLFIEDENELMNMEVEEVTPSTPKQGRKNIELSTPVSSSKKRPGSSLGNSNSVATEFATSFINSFRADENSECQDYSKWRGTGVRRFD</sequence>